<proteinExistence type="predicted"/>
<gene>
    <name evidence="1" type="ORF">KCV87_01550</name>
</gene>
<dbReference type="Proteomes" id="UP000677152">
    <property type="component" value="Chromosome"/>
</dbReference>
<evidence type="ECO:0000313" key="1">
    <source>
        <dbReference type="EMBL" id="QUF04848.1"/>
    </source>
</evidence>
<dbReference type="AlphaFoldDB" id="A0AA45R4P8"/>
<protein>
    <submittedName>
        <fullName evidence="1">Sigma-70 family RNA polymerase sigma factor</fullName>
    </submittedName>
</protein>
<reference evidence="1" key="1">
    <citation type="submission" date="2021-04" db="EMBL/GenBank/DDBJ databases">
        <title>Genomic sequence of Actinosynnema pretiosum subsp. pretiosum ATCC 31280 (C-14919).</title>
        <authorList>
            <person name="Bai L."/>
            <person name="Wang X."/>
            <person name="Xiao Y."/>
        </authorList>
    </citation>
    <scope>NUCLEOTIDE SEQUENCE</scope>
    <source>
        <strain evidence="1">ATCC 31280</strain>
    </source>
</reference>
<sequence>MGLADEADDVVHDVLVTVMSLPRLYREGFDGLLDTVLWRRCTALLHRRHAHARACRNATLLPAPQPDHAQDVVDRLHAAWALVDAAGLEVGHLRVLALLAHGTTRNSIARLTGSTVPDVDRALRVARNHARRHLRRRGTTP</sequence>
<dbReference type="EMBL" id="CP073249">
    <property type="protein sequence ID" value="QUF04848.1"/>
    <property type="molecule type" value="Genomic_DNA"/>
</dbReference>
<evidence type="ECO:0000313" key="2">
    <source>
        <dbReference type="Proteomes" id="UP000677152"/>
    </source>
</evidence>
<accession>A0AA45R4P8</accession>
<organism evidence="1 2">
    <name type="scientific">Actinosynnema pretiosum subsp. pretiosum</name>
    <dbReference type="NCBI Taxonomy" id="103721"/>
    <lineage>
        <taxon>Bacteria</taxon>
        <taxon>Bacillati</taxon>
        <taxon>Actinomycetota</taxon>
        <taxon>Actinomycetes</taxon>
        <taxon>Pseudonocardiales</taxon>
        <taxon>Pseudonocardiaceae</taxon>
        <taxon>Actinosynnema</taxon>
    </lineage>
</organism>
<name>A0AA45R4P8_9PSEU</name>